<evidence type="ECO:0000256" key="1">
    <source>
        <dbReference type="ARBA" id="ARBA00005771"/>
    </source>
</evidence>
<comment type="similarity">
    <text evidence="1">Belongs to the sulfotransferase 1 family.</text>
</comment>
<evidence type="ECO:0000256" key="2">
    <source>
        <dbReference type="ARBA" id="ARBA00022679"/>
    </source>
</evidence>
<dbReference type="PANTHER" id="PTHR11783">
    <property type="entry name" value="SULFOTRANSFERASE SULT"/>
    <property type="match status" value="1"/>
</dbReference>
<dbReference type="InterPro" id="IPR000863">
    <property type="entry name" value="Sulfotransferase_dom"/>
</dbReference>
<dbReference type="STRING" id="390270.SAMN04488005_0447"/>
<dbReference type="Pfam" id="PF00685">
    <property type="entry name" value="Sulfotransfer_1"/>
    <property type="match status" value="1"/>
</dbReference>
<evidence type="ECO:0000313" key="4">
    <source>
        <dbReference type="EMBL" id="SFR33174.1"/>
    </source>
</evidence>
<dbReference type="GO" id="GO:0008146">
    <property type="term" value="F:sulfotransferase activity"/>
    <property type="evidence" value="ECO:0007669"/>
    <property type="project" value="InterPro"/>
</dbReference>
<reference evidence="5" key="1">
    <citation type="submission" date="2016-10" db="EMBL/GenBank/DDBJ databases">
        <authorList>
            <person name="Varghese N."/>
            <person name="Submissions S."/>
        </authorList>
    </citation>
    <scope>NUCLEOTIDE SEQUENCE [LARGE SCALE GENOMIC DNA]</scope>
    <source>
        <strain evidence="5">DSM 26879</strain>
    </source>
</reference>
<keyword evidence="5" id="KW-1185">Reference proteome</keyword>
<dbReference type="Gene3D" id="3.40.50.300">
    <property type="entry name" value="P-loop containing nucleotide triphosphate hydrolases"/>
    <property type="match status" value="1"/>
</dbReference>
<feature type="domain" description="Sulfotransferase" evidence="3">
    <location>
        <begin position="62"/>
        <end position="253"/>
    </location>
</feature>
<sequence length="260" mass="28680">MRMFLMHYFVANRALTPDTAQAFAPNENSGNFYQPFLPVSAGKLPDAAFASVRPLAHRAIAQAAQSYIFVKTHHLFGTHHGTPTVSLGDSAASVYLVRNPLDVVVSYAAFRNVSYDQAIDWVTTKDRILPRIPGGSYFISGSWSQNVSTWRAQKQLPCTILRYEDLVTDPASQFRQLFGAWRLKIDSDRFDAAIAATSIGALKAAEAEHGFRERPASAKAFFRSGRTGDGYKELSKSQQERVIDACGSQMQACGYSLDSI</sequence>
<dbReference type="Proteomes" id="UP000199478">
    <property type="component" value="Unassembled WGS sequence"/>
</dbReference>
<dbReference type="InterPro" id="IPR027417">
    <property type="entry name" value="P-loop_NTPase"/>
</dbReference>
<name>A0A1I6FTE4_9RHOB</name>
<dbReference type="SUPFAM" id="SSF52540">
    <property type="entry name" value="P-loop containing nucleoside triphosphate hydrolases"/>
    <property type="match status" value="1"/>
</dbReference>
<dbReference type="EMBL" id="FOYP01000001">
    <property type="protein sequence ID" value="SFR33174.1"/>
    <property type="molecule type" value="Genomic_DNA"/>
</dbReference>
<accession>A0A1I6FTE4</accession>
<keyword evidence="2 4" id="KW-0808">Transferase</keyword>
<evidence type="ECO:0000313" key="5">
    <source>
        <dbReference type="Proteomes" id="UP000199478"/>
    </source>
</evidence>
<protein>
    <submittedName>
        <fullName evidence="4">Sulfotransferase domain-containing protein</fullName>
    </submittedName>
</protein>
<dbReference type="AlphaFoldDB" id="A0A1I6FTE4"/>
<organism evidence="4 5">
    <name type="scientific">Yoonia tamlensis</name>
    <dbReference type="NCBI Taxonomy" id="390270"/>
    <lineage>
        <taxon>Bacteria</taxon>
        <taxon>Pseudomonadati</taxon>
        <taxon>Pseudomonadota</taxon>
        <taxon>Alphaproteobacteria</taxon>
        <taxon>Rhodobacterales</taxon>
        <taxon>Paracoccaceae</taxon>
        <taxon>Yoonia</taxon>
    </lineage>
</organism>
<proteinExistence type="inferred from homology"/>
<gene>
    <name evidence="4" type="ORF">SAMN04488005_0447</name>
</gene>
<evidence type="ECO:0000259" key="3">
    <source>
        <dbReference type="Pfam" id="PF00685"/>
    </source>
</evidence>